<dbReference type="Proteomes" id="UP000299102">
    <property type="component" value="Unassembled WGS sequence"/>
</dbReference>
<comment type="caution">
    <text evidence="1">The sequence shown here is derived from an EMBL/GenBank/DDBJ whole genome shotgun (WGS) entry which is preliminary data.</text>
</comment>
<dbReference type="AlphaFoldDB" id="A0A4C1XDQ0"/>
<name>A0A4C1XDQ0_EUMVA</name>
<reference evidence="1 2" key="1">
    <citation type="journal article" date="2019" name="Commun. Biol.">
        <title>The bagworm genome reveals a unique fibroin gene that provides high tensile strength.</title>
        <authorList>
            <person name="Kono N."/>
            <person name="Nakamura H."/>
            <person name="Ohtoshi R."/>
            <person name="Tomita M."/>
            <person name="Numata K."/>
            <person name="Arakawa K."/>
        </authorList>
    </citation>
    <scope>NUCLEOTIDE SEQUENCE [LARGE SCALE GENOMIC DNA]</scope>
</reference>
<dbReference type="EMBL" id="BGZK01000811">
    <property type="protein sequence ID" value="GBP61323.1"/>
    <property type="molecule type" value="Genomic_DNA"/>
</dbReference>
<keyword evidence="2" id="KW-1185">Reference proteome</keyword>
<protein>
    <submittedName>
        <fullName evidence="1">Uncharacterized protein</fullName>
    </submittedName>
</protein>
<organism evidence="1 2">
    <name type="scientific">Eumeta variegata</name>
    <name type="common">Bagworm moth</name>
    <name type="synonym">Eumeta japonica</name>
    <dbReference type="NCBI Taxonomy" id="151549"/>
    <lineage>
        <taxon>Eukaryota</taxon>
        <taxon>Metazoa</taxon>
        <taxon>Ecdysozoa</taxon>
        <taxon>Arthropoda</taxon>
        <taxon>Hexapoda</taxon>
        <taxon>Insecta</taxon>
        <taxon>Pterygota</taxon>
        <taxon>Neoptera</taxon>
        <taxon>Endopterygota</taxon>
        <taxon>Lepidoptera</taxon>
        <taxon>Glossata</taxon>
        <taxon>Ditrysia</taxon>
        <taxon>Tineoidea</taxon>
        <taxon>Psychidae</taxon>
        <taxon>Oiketicinae</taxon>
        <taxon>Eumeta</taxon>
    </lineage>
</organism>
<gene>
    <name evidence="1" type="ORF">EVAR_53238_1</name>
</gene>
<evidence type="ECO:0000313" key="1">
    <source>
        <dbReference type="EMBL" id="GBP61323.1"/>
    </source>
</evidence>
<sequence length="122" mass="14014">MQMQNYDADMLAKLIAQRRPWVGILRYKRFGLHPPHVTIGLQRVENGAVTPFYLAVRPRNSHGIEDMFNAIINAKPFKQLGCKTATTVAHQAIRIPKYADVWIKMDGSIWMRSDGFHEAEFC</sequence>
<evidence type="ECO:0000313" key="2">
    <source>
        <dbReference type="Proteomes" id="UP000299102"/>
    </source>
</evidence>
<proteinExistence type="predicted"/>
<accession>A0A4C1XDQ0</accession>